<comment type="caution">
    <text evidence="1">The sequence shown here is derived from an EMBL/GenBank/DDBJ whole genome shotgun (WGS) entry which is preliminary data.</text>
</comment>
<sequence length="42" mass="5146">MFIFKKILFSLVKVEFLLPLLTCTLLSNDDRLVNMRYIYMFR</sequence>
<keyword evidence="2" id="KW-1185">Reference proteome</keyword>
<organism evidence="1 2">
    <name type="scientific">Larinioides sclopetarius</name>
    <dbReference type="NCBI Taxonomy" id="280406"/>
    <lineage>
        <taxon>Eukaryota</taxon>
        <taxon>Metazoa</taxon>
        <taxon>Ecdysozoa</taxon>
        <taxon>Arthropoda</taxon>
        <taxon>Chelicerata</taxon>
        <taxon>Arachnida</taxon>
        <taxon>Araneae</taxon>
        <taxon>Araneomorphae</taxon>
        <taxon>Entelegynae</taxon>
        <taxon>Araneoidea</taxon>
        <taxon>Araneidae</taxon>
        <taxon>Larinioides</taxon>
    </lineage>
</organism>
<dbReference type="AlphaFoldDB" id="A0AAV2AQW6"/>
<accession>A0AAV2AQW6</accession>
<evidence type="ECO:0000313" key="1">
    <source>
        <dbReference type="EMBL" id="CAL1285966.1"/>
    </source>
</evidence>
<reference evidence="1 2" key="1">
    <citation type="submission" date="2024-04" db="EMBL/GenBank/DDBJ databases">
        <authorList>
            <person name="Rising A."/>
            <person name="Reimegard J."/>
            <person name="Sonavane S."/>
            <person name="Akerstrom W."/>
            <person name="Nylinder S."/>
            <person name="Hedman E."/>
            <person name="Kallberg Y."/>
        </authorList>
    </citation>
    <scope>NUCLEOTIDE SEQUENCE [LARGE SCALE GENOMIC DNA]</scope>
</reference>
<dbReference type="EMBL" id="CAXIEN010000197">
    <property type="protein sequence ID" value="CAL1285966.1"/>
    <property type="molecule type" value="Genomic_DNA"/>
</dbReference>
<gene>
    <name evidence="1" type="ORF">LARSCL_LOCUS14000</name>
</gene>
<evidence type="ECO:0000313" key="2">
    <source>
        <dbReference type="Proteomes" id="UP001497382"/>
    </source>
</evidence>
<protein>
    <submittedName>
        <fullName evidence="1">Uncharacterized protein</fullName>
    </submittedName>
</protein>
<dbReference type="Proteomes" id="UP001497382">
    <property type="component" value="Unassembled WGS sequence"/>
</dbReference>
<name>A0AAV2AQW6_9ARAC</name>
<proteinExistence type="predicted"/>